<protein>
    <submittedName>
        <fullName evidence="2">OpgC domain-containing protein</fullName>
    </submittedName>
</protein>
<dbReference type="PANTHER" id="PTHR38592">
    <property type="entry name" value="BLL4819 PROTEIN"/>
    <property type="match status" value="1"/>
</dbReference>
<comment type="caution">
    <text evidence="2">The sequence shown here is derived from an EMBL/GenBank/DDBJ whole genome shotgun (WGS) entry which is preliminary data.</text>
</comment>
<dbReference type="RefSeq" id="WP_136887258.1">
    <property type="nucleotide sequence ID" value="NZ_SUNI01000022.1"/>
</dbReference>
<evidence type="ECO:0000313" key="3">
    <source>
        <dbReference type="Proteomes" id="UP000309747"/>
    </source>
</evidence>
<keyword evidence="1" id="KW-0472">Membrane</keyword>
<evidence type="ECO:0000313" key="2">
    <source>
        <dbReference type="EMBL" id="TJZ90033.1"/>
    </source>
</evidence>
<sequence>MNRLIALDMLRGYALVSIMVNHMPISAMRQVTLPNFSIFDASEMFVLLSGFLVGIVWRAVEAREGRRMAQRRFGRRAFEVWRAMIVGAVLMALLSAALLALDRPHTAIWNQYAIWILDNPLGFAGTVATFWVQPNIIDVLALYVILIALSLLVVPLMLRAPWAVAGASVLLWWYAPGLNAMVPNHRVENGFLFNPFGWQMLFFTGVAMGLYRERIMATLWPWRHLLTVLALGMFAFGSAIVIGAKIGEPGLAFRQALKLVYGSIDKWSLDGTRYLAIVAAAWLVAVPFARPMEWLAATRLGVALQQIGRGGLLTFVACVLLSVLGDAMQMTPAGQTIWRRLAVDLWACLALWWIAALWLQHGAPWQRARKAAQAARAEARRRLPPLS</sequence>
<feature type="transmembrane region" description="Helical" evidence="1">
    <location>
        <begin position="223"/>
        <end position="244"/>
    </location>
</feature>
<accession>A0A4U0R518</accession>
<feature type="transmembrane region" description="Helical" evidence="1">
    <location>
        <begin position="192"/>
        <end position="211"/>
    </location>
</feature>
<organism evidence="2 3">
    <name type="scientific">Paracoccus gahaiensis</name>
    <dbReference type="NCBI Taxonomy" id="1706839"/>
    <lineage>
        <taxon>Bacteria</taxon>
        <taxon>Pseudomonadati</taxon>
        <taxon>Pseudomonadota</taxon>
        <taxon>Alphaproteobacteria</taxon>
        <taxon>Rhodobacterales</taxon>
        <taxon>Paracoccaceae</taxon>
        <taxon>Paracoccus</taxon>
    </lineage>
</organism>
<feature type="transmembrane region" description="Helical" evidence="1">
    <location>
        <begin position="44"/>
        <end position="60"/>
    </location>
</feature>
<dbReference type="EMBL" id="SUNI01000022">
    <property type="protein sequence ID" value="TJZ90033.1"/>
    <property type="molecule type" value="Genomic_DNA"/>
</dbReference>
<dbReference type="Pfam" id="PF10129">
    <property type="entry name" value="OpgC_C"/>
    <property type="match status" value="1"/>
</dbReference>
<proteinExistence type="predicted"/>
<keyword evidence="1" id="KW-0812">Transmembrane</keyword>
<dbReference type="AlphaFoldDB" id="A0A4U0R518"/>
<gene>
    <name evidence="2" type="ORF">FA743_16920</name>
</gene>
<feature type="transmembrane region" description="Helical" evidence="1">
    <location>
        <begin position="337"/>
        <end position="359"/>
    </location>
</feature>
<dbReference type="PIRSF" id="PIRSF028704">
    <property type="entry name" value="UPC028704"/>
    <property type="match status" value="1"/>
</dbReference>
<dbReference type="OrthoDB" id="9775975at2"/>
<name>A0A4U0R518_9RHOB</name>
<keyword evidence="1" id="KW-1133">Transmembrane helix</keyword>
<feature type="transmembrane region" description="Helical" evidence="1">
    <location>
        <begin position="139"/>
        <end position="172"/>
    </location>
</feature>
<feature type="transmembrane region" description="Helical" evidence="1">
    <location>
        <begin position="80"/>
        <end position="100"/>
    </location>
</feature>
<dbReference type="PANTHER" id="PTHR38592:SF3">
    <property type="entry name" value="BLL4819 PROTEIN"/>
    <property type="match status" value="1"/>
</dbReference>
<dbReference type="Proteomes" id="UP000309747">
    <property type="component" value="Unassembled WGS sequence"/>
</dbReference>
<dbReference type="InterPro" id="IPR014550">
    <property type="entry name" value="UCP028704_OpgC"/>
</dbReference>
<feature type="transmembrane region" description="Helical" evidence="1">
    <location>
        <begin position="271"/>
        <end position="289"/>
    </location>
</feature>
<feature type="transmembrane region" description="Helical" evidence="1">
    <location>
        <begin position="112"/>
        <end position="132"/>
    </location>
</feature>
<feature type="transmembrane region" description="Helical" evidence="1">
    <location>
        <begin position="310"/>
        <end position="331"/>
    </location>
</feature>
<keyword evidence="3" id="KW-1185">Reference proteome</keyword>
<reference evidence="2 3" key="1">
    <citation type="submission" date="2019-04" db="EMBL/GenBank/DDBJ databases">
        <authorList>
            <person name="Li J."/>
        </authorList>
    </citation>
    <scope>NUCLEOTIDE SEQUENCE [LARGE SCALE GENOMIC DNA]</scope>
    <source>
        <strain evidence="2 3">KCTC 42687</strain>
    </source>
</reference>
<evidence type="ECO:0000256" key="1">
    <source>
        <dbReference type="SAM" id="Phobius"/>
    </source>
</evidence>